<dbReference type="EMBL" id="AHAM01000303">
    <property type="protein sequence ID" value="EHK52754.1"/>
    <property type="molecule type" value="Genomic_DNA"/>
</dbReference>
<gene>
    <name evidence="1" type="ORF">MAXJ12_33804</name>
</gene>
<proteinExistence type="predicted"/>
<evidence type="ECO:0000313" key="1">
    <source>
        <dbReference type="EMBL" id="EHK52754.1"/>
    </source>
</evidence>
<reference evidence="1 2" key="1">
    <citation type="journal article" date="2012" name="J. Bacteriol.">
        <title>Draft Genome Sequence of Mesorhizobium alhagi CCNWXJ12-2T, a Novel Salt-Resistant Species Isolated from the Desert of Northwestern China.</title>
        <authorList>
            <person name="Zhou M."/>
            <person name="Chen W."/>
            <person name="Chen H."/>
            <person name="Wei G."/>
        </authorList>
    </citation>
    <scope>NUCLEOTIDE SEQUENCE [LARGE SCALE GENOMIC DNA]</scope>
    <source>
        <strain evidence="1 2">CCNWXJ12-2</strain>
    </source>
</reference>
<dbReference type="Proteomes" id="UP000003250">
    <property type="component" value="Unassembled WGS sequence"/>
</dbReference>
<name>H0I2Q5_9HYPH</name>
<evidence type="ECO:0000313" key="2">
    <source>
        <dbReference type="Proteomes" id="UP000003250"/>
    </source>
</evidence>
<sequence>MAADKDATIELRRRLVLTAGGHDRLIAALTDLLENHQDSLRPKRSSRPAQIFSRS</sequence>
<organism evidence="1 2">
    <name type="scientific">Mesorhizobium alhagi CCNWXJ12-2</name>
    <dbReference type="NCBI Taxonomy" id="1107882"/>
    <lineage>
        <taxon>Bacteria</taxon>
        <taxon>Pseudomonadati</taxon>
        <taxon>Pseudomonadota</taxon>
        <taxon>Alphaproteobacteria</taxon>
        <taxon>Hyphomicrobiales</taxon>
        <taxon>Phyllobacteriaceae</taxon>
        <taxon>Allomesorhizobium</taxon>
    </lineage>
</organism>
<dbReference type="PATRIC" id="fig|1107882.3.peg.6529"/>
<keyword evidence="2" id="KW-1185">Reference proteome</keyword>
<accession>H0I2Q5</accession>
<dbReference type="AlphaFoldDB" id="H0I2Q5"/>
<protein>
    <submittedName>
        <fullName evidence="1">Uncharacterized protein</fullName>
    </submittedName>
</protein>